<organism evidence="2 3">
    <name type="scientific">Caerostris extrusa</name>
    <name type="common">Bark spider</name>
    <name type="synonym">Caerostris bankana</name>
    <dbReference type="NCBI Taxonomy" id="172846"/>
    <lineage>
        <taxon>Eukaryota</taxon>
        <taxon>Metazoa</taxon>
        <taxon>Ecdysozoa</taxon>
        <taxon>Arthropoda</taxon>
        <taxon>Chelicerata</taxon>
        <taxon>Arachnida</taxon>
        <taxon>Araneae</taxon>
        <taxon>Araneomorphae</taxon>
        <taxon>Entelegynae</taxon>
        <taxon>Araneoidea</taxon>
        <taxon>Araneidae</taxon>
        <taxon>Caerostris</taxon>
    </lineage>
</organism>
<feature type="region of interest" description="Disordered" evidence="1">
    <location>
        <begin position="94"/>
        <end position="113"/>
    </location>
</feature>
<evidence type="ECO:0000313" key="2">
    <source>
        <dbReference type="EMBL" id="GIZ01813.1"/>
    </source>
</evidence>
<dbReference type="Proteomes" id="UP001054945">
    <property type="component" value="Unassembled WGS sequence"/>
</dbReference>
<gene>
    <name evidence="2" type="ORF">CEXT_283391</name>
</gene>
<comment type="caution">
    <text evidence="2">The sequence shown here is derived from an EMBL/GenBank/DDBJ whole genome shotgun (WGS) entry which is preliminary data.</text>
</comment>
<accession>A0AAV4Y385</accession>
<protein>
    <submittedName>
        <fullName evidence="2">Uncharacterized protein</fullName>
    </submittedName>
</protein>
<evidence type="ECO:0000256" key="1">
    <source>
        <dbReference type="SAM" id="MobiDB-lite"/>
    </source>
</evidence>
<reference evidence="2 3" key="1">
    <citation type="submission" date="2021-06" db="EMBL/GenBank/DDBJ databases">
        <title>Caerostris extrusa draft genome.</title>
        <authorList>
            <person name="Kono N."/>
            <person name="Arakawa K."/>
        </authorList>
    </citation>
    <scope>NUCLEOTIDE SEQUENCE [LARGE SCALE GENOMIC DNA]</scope>
</reference>
<sequence length="152" mass="17163">MLLFKERCPENFCKSHPHVNPPPDAPEQKTVTPTSENVPHLYQMHMLGQCTGAEDSNPNIIKWTLSLSDAHAWPVAKRASSCARQMLYDLLQKSSTRKSHINPPPDAPEQKTLSLTPASENVHYLYQMHMLGQTRKGHLIVQGNLHRNPMHG</sequence>
<dbReference type="AlphaFoldDB" id="A0AAV4Y385"/>
<evidence type="ECO:0000313" key="3">
    <source>
        <dbReference type="Proteomes" id="UP001054945"/>
    </source>
</evidence>
<name>A0AAV4Y385_CAEEX</name>
<proteinExistence type="predicted"/>
<keyword evidence="3" id="KW-1185">Reference proteome</keyword>
<feature type="region of interest" description="Disordered" evidence="1">
    <location>
        <begin position="13"/>
        <end position="33"/>
    </location>
</feature>
<dbReference type="EMBL" id="BPLR01001353">
    <property type="protein sequence ID" value="GIZ01813.1"/>
    <property type="molecule type" value="Genomic_DNA"/>
</dbReference>